<feature type="binding site" evidence="2">
    <location>
        <position position="76"/>
    </location>
    <ligand>
        <name>Mg(2+)</name>
        <dbReference type="ChEBI" id="CHEBI:18420"/>
        <label>1</label>
        <note>catalytic</note>
    </ligand>
</feature>
<dbReference type="SUPFAM" id="SSF56655">
    <property type="entry name" value="Carbohydrate phosphatase"/>
    <property type="match status" value="1"/>
</dbReference>
<protein>
    <submittedName>
        <fullName evidence="3">Inositol monophosphatase family protein</fullName>
    </submittedName>
</protein>
<dbReference type="RefSeq" id="WP_139054355.1">
    <property type="nucleotide sequence ID" value="NZ_VDDB01000007.1"/>
</dbReference>
<dbReference type="CDD" id="cd01637">
    <property type="entry name" value="IMPase_like"/>
    <property type="match status" value="1"/>
</dbReference>
<proteinExistence type="inferred from homology"/>
<dbReference type="GO" id="GO:0007165">
    <property type="term" value="P:signal transduction"/>
    <property type="evidence" value="ECO:0007669"/>
    <property type="project" value="TreeGrafter"/>
</dbReference>
<comment type="similarity">
    <text evidence="1">Belongs to the inositol monophosphatase superfamily.</text>
</comment>
<dbReference type="InterPro" id="IPR000760">
    <property type="entry name" value="Inositol_monophosphatase-like"/>
</dbReference>
<dbReference type="AlphaFoldDB" id="A0A5C4L036"/>
<feature type="binding site" evidence="2">
    <location>
        <position position="98"/>
    </location>
    <ligand>
        <name>Mg(2+)</name>
        <dbReference type="ChEBI" id="CHEBI:18420"/>
        <label>1</label>
        <note>catalytic</note>
    </ligand>
</feature>
<dbReference type="GO" id="GO:0008934">
    <property type="term" value="F:inositol monophosphate 1-phosphatase activity"/>
    <property type="evidence" value="ECO:0007669"/>
    <property type="project" value="TreeGrafter"/>
</dbReference>
<evidence type="ECO:0000256" key="1">
    <source>
        <dbReference type="ARBA" id="ARBA00009759"/>
    </source>
</evidence>
<evidence type="ECO:0000313" key="4">
    <source>
        <dbReference type="Proteomes" id="UP000306272"/>
    </source>
</evidence>
<dbReference type="PANTHER" id="PTHR20854">
    <property type="entry name" value="INOSITOL MONOPHOSPHATASE"/>
    <property type="match status" value="1"/>
</dbReference>
<dbReference type="GO" id="GO:0046872">
    <property type="term" value="F:metal ion binding"/>
    <property type="evidence" value="ECO:0007669"/>
    <property type="project" value="UniProtKB-KW"/>
</dbReference>
<accession>A0A5C4L036</accession>
<feature type="binding site" evidence="2">
    <location>
        <position position="97"/>
    </location>
    <ligand>
        <name>Mg(2+)</name>
        <dbReference type="ChEBI" id="CHEBI:18420"/>
        <label>1</label>
        <note>catalytic</note>
    </ligand>
</feature>
<gene>
    <name evidence="3" type="ORF">FHG55_10475</name>
</gene>
<keyword evidence="2" id="KW-0479">Metal-binding</keyword>
<organism evidence="3 4">
    <name type="scientific">Pseudomonas jessenii</name>
    <dbReference type="NCBI Taxonomy" id="77298"/>
    <lineage>
        <taxon>Bacteria</taxon>
        <taxon>Pseudomonadati</taxon>
        <taxon>Pseudomonadota</taxon>
        <taxon>Gammaproteobacteria</taxon>
        <taxon>Pseudomonadales</taxon>
        <taxon>Pseudomonadaceae</taxon>
        <taxon>Pseudomonas</taxon>
    </lineage>
</organism>
<dbReference type="PRINTS" id="PR00377">
    <property type="entry name" value="IMPHPHTASES"/>
</dbReference>
<reference evidence="3" key="1">
    <citation type="submission" date="2019-06" db="EMBL/GenBank/DDBJ databases">
        <title>Pseudomonas-derived Butenolides : (Bio)synthesis of Styrolides.</title>
        <authorList>
            <person name="Klapper M."/>
            <person name="Chowdhury S."/>
            <person name="Stallforth P."/>
        </authorList>
    </citation>
    <scope>NUCLEOTIDE SEQUENCE [LARGE SCALE GENOMIC DNA]</scope>
    <source>
        <strain evidence="3">EC-S101</strain>
    </source>
</reference>
<evidence type="ECO:0000256" key="2">
    <source>
        <dbReference type="PIRSR" id="PIRSR600760-2"/>
    </source>
</evidence>
<feature type="binding site" evidence="2">
    <location>
        <position position="95"/>
    </location>
    <ligand>
        <name>Mg(2+)</name>
        <dbReference type="ChEBI" id="CHEBI:18420"/>
        <label>1</label>
        <note>catalytic</note>
    </ligand>
</feature>
<comment type="cofactor">
    <cofactor evidence="2">
        <name>Mg(2+)</name>
        <dbReference type="ChEBI" id="CHEBI:18420"/>
    </cofactor>
</comment>
<dbReference type="Gene3D" id="3.40.190.80">
    <property type="match status" value="1"/>
</dbReference>
<dbReference type="GO" id="GO:0006020">
    <property type="term" value="P:inositol metabolic process"/>
    <property type="evidence" value="ECO:0007669"/>
    <property type="project" value="TreeGrafter"/>
</dbReference>
<sequence length="278" mass="31082">MRPLFKDEHVSELEECLYEARKQLRRYWAGTLACLPDYDTSQNQWNNAQTQSDLDCQNILAEYLSTISFKIAIYSEESASFNALEKKEEYSLLIDPLDGTHNATLGFPGYTSSVALYYNGAYIFGWVYDISRDLVYTAALNEGAYLQSSIIVKRLRTRTTHSLEEMRVSFHRPRDVQERSRIENIIWSAAKVRIYSCSSLEICLIAAGVLDAFIDVGPPGHERSCDIAAAELVLREAGGALFDDKGGIRTSSPPSATSVSDNGTLIALSTKELIRLLL</sequence>
<feature type="binding site" evidence="2">
    <location>
        <position position="226"/>
    </location>
    <ligand>
        <name>Mg(2+)</name>
        <dbReference type="ChEBI" id="CHEBI:18420"/>
        <label>1</label>
        <note>catalytic</note>
    </ligand>
</feature>
<name>A0A5C4L036_PSEJE</name>
<dbReference type="Proteomes" id="UP000306272">
    <property type="component" value="Unassembled WGS sequence"/>
</dbReference>
<dbReference type="PANTHER" id="PTHR20854:SF4">
    <property type="entry name" value="INOSITOL-1-MONOPHOSPHATASE-RELATED"/>
    <property type="match status" value="1"/>
</dbReference>
<keyword evidence="2" id="KW-0460">Magnesium</keyword>
<comment type="caution">
    <text evidence="3">The sequence shown here is derived from an EMBL/GenBank/DDBJ whole genome shotgun (WGS) entry which is preliminary data.</text>
</comment>
<evidence type="ECO:0000313" key="3">
    <source>
        <dbReference type="EMBL" id="TNB97493.1"/>
    </source>
</evidence>
<dbReference type="EMBL" id="VDDB01000007">
    <property type="protein sequence ID" value="TNB97493.1"/>
    <property type="molecule type" value="Genomic_DNA"/>
</dbReference>
<dbReference type="Gene3D" id="3.30.540.10">
    <property type="entry name" value="Fructose-1,6-Bisphosphatase, subunit A, domain 1"/>
    <property type="match status" value="1"/>
</dbReference>
<dbReference type="Pfam" id="PF00459">
    <property type="entry name" value="Inositol_P"/>
    <property type="match status" value="1"/>
</dbReference>
<keyword evidence="4" id="KW-1185">Reference proteome</keyword>